<comment type="caution">
    <text evidence="1">The sequence shown here is derived from an EMBL/GenBank/DDBJ whole genome shotgun (WGS) entry which is preliminary data.</text>
</comment>
<organism evidence="1 2">
    <name type="scientific">Orchesella cincta</name>
    <name type="common">Springtail</name>
    <name type="synonym">Podura cincta</name>
    <dbReference type="NCBI Taxonomy" id="48709"/>
    <lineage>
        <taxon>Eukaryota</taxon>
        <taxon>Metazoa</taxon>
        <taxon>Ecdysozoa</taxon>
        <taxon>Arthropoda</taxon>
        <taxon>Hexapoda</taxon>
        <taxon>Collembola</taxon>
        <taxon>Entomobryomorpha</taxon>
        <taxon>Entomobryoidea</taxon>
        <taxon>Orchesellidae</taxon>
        <taxon>Orchesellinae</taxon>
        <taxon>Orchesella</taxon>
    </lineage>
</organism>
<name>A0A1D2M8V3_ORCCI</name>
<protein>
    <submittedName>
        <fullName evidence="1">Uncharacterized protein</fullName>
    </submittedName>
</protein>
<evidence type="ECO:0000313" key="2">
    <source>
        <dbReference type="Proteomes" id="UP000094527"/>
    </source>
</evidence>
<sequence>MRCMPLMILQNFDEYAIPDLLEQKETEQESMAKDLLSYIDAWVYIREKIDEFLHAAEQSKKCYFKEKTIKLLPLGLHALEDEKGSTCTICFPTQRGTQPSKWSLLPNVPALTDLNRMIL</sequence>
<reference evidence="1 2" key="1">
    <citation type="journal article" date="2016" name="Genome Biol. Evol.">
        <title>Gene Family Evolution Reflects Adaptation to Soil Environmental Stressors in the Genome of the Collembolan Orchesella cincta.</title>
        <authorList>
            <person name="Faddeeva-Vakhrusheva A."/>
            <person name="Derks M.F."/>
            <person name="Anvar S.Y."/>
            <person name="Agamennone V."/>
            <person name="Suring W."/>
            <person name="Smit S."/>
            <person name="van Straalen N.M."/>
            <person name="Roelofs D."/>
        </authorList>
    </citation>
    <scope>NUCLEOTIDE SEQUENCE [LARGE SCALE GENOMIC DNA]</scope>
    <source>
        <tissue evidence="1">Mixed pool</tissue>
    </source>
</reference>
<dbReference type="Proteomes" id="UP000094527">
    <property type="component" value="Unassembled WGS sequence"/>
</dbReference>
<keyword evidence="2" id="KW-1185">Reference proteome</keyword>
<proteinExistence type="predicted"/>
<gene>
    <name evidence="1" type="ORF">Ocin01_17312</name>
</gene>
<dbReference type="AlphaFoldDB" id="A0A1D2M8V3"/>
<dbReference type="EMBL" id="LJIJ01002690">
    <property type="protein sequence ID" value="ODM89369.1"/>
    <property type="molecule type" value="Genomic_DNA"/>
</dbReference>
<evidence type="ECO:0000313" key="1">
    <source>
        <dbReference type="EMBL" id="ODM89369.1"/>
    </source>
</evidence>
<accession>A0A1D2M8V3</accession>